<keyword evidence="2" id="KW-0732">Signal</keyword>
<keyword evidence="2" id="KW-0449">Lipoprotein</keyword>
<organism evidence="3 4">
    <name type="scientific">Comamonas flocculans</name>
    <dbReference type="NCBI Taxonomy" id="2597701"/>
    <lineage>
        <taxon>Bacteria</taxon>
        <taxon>Pseudomonadati</taxon>
        <taxon>Pseudomonadota</taxon>
        <taxon>Betaproteobacteria</taxon>
        <taxon>Burkholderiales</taxon>
        <taxon>Comamonadaceae</taxon>
        <taxon>Comamonas</taxon>
    </lineage>
</organism>
<keyword evidence="4" id="KW-1185">Reference proteome</keyword>
<comment type="similarity">
    <text evidence="1 2">Belongs to the outer membrane factor (OMF) (TC 1.B.17) family.</text>
</comment>
<evidence type="ECO:0000313" key="3">
    <source>
        <dbReference type="EMBL" id="QEA12769.1"/>
    </source>
</evidence>
<dbReference type="InterPro" id="IPR003423">
    <property type="entry name" value="OMP_efflux"/>
</dbReference>
<dbReference type="PROSITE" id="PS51257">
    <property type="entry name" value="PROKAR_LIPOPROTEIN"/>
    <property type="match status" value="1"/>
</dbReference>
<gene>
    <name evidence="3" type="ORF">FOZ74_06870</name>
</gene>
<sequence length="482" mass="50550">MPRFPSSLTAVLAAAALAGCASTTAPFTRPAAPTVQSYTPTANEATAPAASGAQRIIVVQAPESAWWRALQSPDLDDLIEQALKASPTLAAAQALLTQAQARQQAQADSMQMPQVDAGLGMQQQRATGASQGQEGTGREFGLYSASVGVRYQFDLSGVQGHTLQQLADRTAWRRHELDAARLMLAGQIAQAAITRARLAAQVEASDALLSGQLRQLHLAHERQRLGQALPDEALALATQAEQTRASLPPLRRQLQQTEHLLALLCGQAPGTAQVPAFVLADFTLPAELPLLVPSALVRQRPDIQASEALLHAAHAEHGAAVARRYPQLTLSASLGSQALAAGALFGGASAVWALGAQLSAPLFNAAQPSEEQAAMAALDAASANYQSVVLQALREVADVLRAIEHDAQTEQALMSADASARQSVQLAEERLRLGAVSEVQLLIAQQQAQQSALQRVAAQAQRLSDSVALYQAIGATSARTPG</sequence>
<feature type="signal peptide" evidence="2">
    <location>
        <begin position="1"/>
        <end position="21"/>
    </location>
</feature>
<dbReference type="EMBL" id="CP042344">
    <property type="protein sequence ID" value="QEA12769.1"/>
    <property type="molecule type" value="Genomic_DNA"/>
</dbReference>
<dbReference type="Proteomes" id="UP000321199">
    <property type="component" value="Chromosome"/>
</dbReference>
<dbReference type="SUPFAM" id="SSF56954">
    <property type="entry name" value="Outer membrane efflux proteins (OEP)"/>
    <property type="match status" value="1"/>
</dbReference>
<evidence type="ECO:0000313" key="4">
    <source>
        <dbReference type="Proteomes" id="UP000321199"/>
    </source>
</evidence>
<dbReference type="GO" id="GO:0015562">
    <property type="term" value="F:efflux transmembrane transporter activity"/>
    <property type="evidence" value="ECO:0007669"/>
    <property type="project" value="InterPro"/>
</dbReference>
<accession>A0A5B8RSY9</accession>
<dbReference type="OrthoDB" id="9770517at2"/>
<dbReference type="KEGG" id="cof:FOZ74_06870"/>
<evidence type="ECO:0000256" key="1">
    <source>
        <dbReference type="ARBA" id="ARBA00007613"/>
    </source>
</evidence>
<dbReference type="PANTHER" id="PTHR30203">
    <property type="entry name" value="OUTER MEMBRANE CATION EFFLUX PROTEIN"/>
    <property type="match status" value="1"/>
</dbReference>
<name>A0A5B8RSY9_9BURK</name>
<comment type="subcellular location">
    <subcellularLocation>
        <location evidence="2">Cell membrane</location>
        <topology evidence="2">Lipid-anchor</topology>
    </subcellularLocation>
</comment>
<protein>
    <submittedName>
        <fullName evidence="3">Efflux transporter outer membrane subunit</fullName>
    </submittedName>
</protein>
<keyword evidence="2" id="KW-0472">Membrane</keyword>
<keyword evidence="2" id="KW-0812">Transmembrane</keyword>
<dbReference type="GO" id="GO:0005886">
    <property type="term" value="C:plasma membrane"/>
    <property type="evidence" value="ECO:0007669"/>
    <property type="project" value="UniProtKB-SubCell"/>
</dbReference>
<dbReference type="NCBIfam" id="TIGR01845">
    <property type="entry name" value="outer_NodT"/>
    <property type="match status" value="1"/>
</dbReference>
<dbReference type="InterPro" id="IPR010131">
    <property type="entry name" value="MdtP/NodT-like"/>
</dbReference>
<reference evidence="3 4" key="1">
    <citation type="submission" date="2019-07" db="EMBL/GenBank/DDBJ databases">
        <title>Complete genome sequence of Comamonas sp. NLF 7-7 isolated from livestock.</title>
        <authorList>
            <person name="Kim D.H."/>
            <person name="Kim J.G."/>
        </authorList>
    </citation>
    <scope>NUCLEOTIDE SEQUENCE [LARGE SCALE GENOMIC DNA]</scope>
    <source>
        <strain evidence="3 4">NLF 7-7</strain>
    </source>
</reference>
<keyword evidence="2" id="KW-1134">Transmembrane beta strand</keyword>
<proteinExistence type="inferred from homology"/>
<dbReference type="AlphaFoldDB" id="A0A5B8RSY9"/>
<dbReference type="Gene3D" id="1.20.1600.10">
    <property type="entry name" value="Outer membrane efflux proteins (OEP)"/>
    <property type="match status" value="1"/>
</dbReference>
<feature type="chain" id="PRO_5023144897" evidence="2">
    <location>
        <begin position="22"/>
        <end position="482"/>
    </location>
</feature>
<keyword evidence="2" id="KW-0564">Palmitate</keyword>
<dbReference type="Gene3D" id="2.20.200.10">
    <property type="entry name" value="Outer membrane efflux proteins (OEP)"/>
    <property type="match status" value="1"/>
</dbReference>
<evidence type="ECO:0000256" key="2">
    <source>
        <dbReference type="RuleBase" id="RU362097"/>
    </source>
</evidence>
<dbReference type="PANTHER" id="PTHR30203:SF33">
    <property type="entry name" value="BLR4455 PROTEIN"/>
    <property type="match status" value="1"/>
</dbReference>
<dbReference type="Pfam" id="PF02321">
    <property type="entry name" value="OEP"/>
    <property type="match status" value="2"/>
</dbReference>
<dbReference type="RefSeq" id="WP_146912363.1">
    <property type="nucleotide sequence ID" value="NZ_CP042344.1"/>
</dbReference>